<keyword evidence="6" id="KW-1185">Reference proteome</keyword>
<accession>A0A1H6BD15</accession>
<reference evidence="6" key="1">
    <citation type="submission" date="2016-10" db="EMBL/GenBank/DDBJ databases">
        <authorList>
            <person name="Varghese N."/>
            <person name="Submissions S."/>
        </authorList>
    </citation>
    <scope>NUCLEOTIDE SEQUENCE [LARGE SCALE GENOMIC DNA]</scope>
    <source>
        <strain evidence="6">DSM 22361</strain>
    </source>
</reference>
<dbReference type="InterPro" id="IPR036390">
    <property type="entry name" value="WH_DNA-bd_sf"/>
</dbReference>
<keyword evidence="2" id="KW-0238">DNA-binding</keyword>
<keyword evidence="1" id="KW-0805">Transcription regulation</keyword>
<keyword evidence="3" id="KW-0804">Transcription</keyword>
<dbReference type="SUPFAM" id="SSF51206">
    <property type="entry name" value="cAMP-binding domain-like"/>
    <property type="match status" value="1"/>
</dbReference>
<evidence type="ECO:0000313" key="5">
    <source>
        <dbReference type="EMBL" id="SEG58731.1"/>
    </source>
</evidence>
<dbReference type="Proteomes" id="UP000236731">
    <property type="component" value="Unassembled WGS sequence"/>
</dbReference>
<evidence type="ECO:0000256" key="2">
    <source>
        <dbReference type="ARBA" id="ARBA00023125"/>
    </source>
</evidence>
<feature type="domain" description="HTH crp-type" evidence="4">
    <location>
        <begin position="142"/>
        <end position="208"/>
    </location>
</feature>
<dbReference type="Pfam" id="PF13545">
    <property type="entry name" value="HTH_Crp_2"/>
    <property type="match status" value="1"/>
</dbReference>
<dbReference type="Gene3D" id="2.60.120.10">
    <property type="entry name" value="Jelly Rolls"/>
    <property type="match status" value="1"/>
</dbReference>
<dbReference type="PRINTS" id="PR00034">
    <property type="entry name" value="HTHCRP"/>
</dbReference>
<protein>
    <submittedName>
        <fullName evidence="5">CRP/FNR family transcriptional regulator, anaerobic regulatory protein</fullName>
    </submittedName>
</protein>
<proteinExistence type="predicted"/>
<dbReference type="InterPro" id="IPR018490">
    <property type="entry name" value="cNMP-bd_dom_sf"/>
</dbReference>
<dbReference type="Gene3D" id="1.10.10.10">
    <property type="entry name" value="Winged helix-like DNA-binding domain superfamily/Winged helix DNA-binding domain"/>
    <property type="match status" value="1"/>
</dbReference>
<dbReference type="GO" id="GO:0006355">
    <property type="term" value="P:regulation of DNA-templated transcription"/>
    <property type="evidence" value="ECO:0007669"/>
    <property type="project" value="InterPro"/>
</dbReference>
<dbReference type="SMART" id="SM00419">
    <property type="entry name" value="HTH_CRP"/>
    <property type="match status" value="1"/>
</dbReference>
<dbReference type="AlphaFoldDB" id="A0A1H6BD15"/>
<evidence type="ECO:0000256" key="1">
    <source>
        <dbReference type="ARBA" id="ARBA00023015"/>
    </source>
</evidence>
<evidence type="ECO:0000313" key="6">
    <source>
        <dbReference type="Proteomes" id="UP000236731"/>
    </source>
</evidence>
<dbReference type="EMBL" id="FNUT01000010">
    <property type="protein sequence ID" value="SEG58731.1"/>
    <property type="molecule type" value="Genomic_DNA"/>
</dbReference>
<name>A0A1H6BD15_9SPHI</name>
<evidence type="ECO:0000259" key="4">
    <source>
        <dbReference type="PROSITE" id="PS51063"/>
    </source>
</evidence>
<dbReference type="InterPro" id="IPR012318">
    <property type="entry name" value="HTH_CRP"/>
</dbReference>
<organism evidence="5 6">
    <name type="scientific">Sphingobacterium lactis</name>
    <dbReference type="NCBI Taxonomy" id="797291"/>
    <lineage>
        <taxon>Bacteria</taxon>
        <taxon>Pseudomonadati</taxon>
        <taxon>Bacteroidota</taxon>
        <taxon>Sphingobacteriia</taxon>
        <taxon>Sphingobacteriales</taxon>
        <taxon>Sphingobacteriaceae</taxon>
        <taxon>Sphingobacterium</taxon>
    </lineage>
</organism>
<dbReference type="RefSeq" id="WP_103907176.1">
    <property type="nucleotide sequence ID" value="NZ_CP049246.1"/>
</dbReference>
<dbReference type="InterPro" id="IPR014710">
    <property type="entry name" value="RmlC-like_jellyroll"/>
</dbReference>
<evidence type="ECO:0000256" key="3">
    <source>
        <dbReference type="ARBA" id="ARBA00023163"/>
    </source>
</evidence>
<dbReference type="SUPFAM" id="SSF46785">
    <property type="entry name" value="Winged helix' DNA-binding domain"/>
    <property type="match status" value="1"/>
</dbReference>
<sequence length="208" mass="23903">MNLSKFDFLQEHDLRLEFEDVGIPLQFSSGQTVVEPHKYIKVIPLVLKGSIKVLRETPARNELLLYHIRAGESCAVSISTSLMNKLSNIKAVAEDDVELVAIPASHATIWYDKYPSWRMFVLKTLNTRYDEIISTLDSVAFKRVDERLIDYLISKSKVLESNQLVITHQEIANELATSREVISRMLKQLEQRGQVKLFRNKVEILSLM</sequence>
<gene>
    <name evidence="5" type="ORF">SAMN05421877_11037</name>
</gene>
<dbReference type="GO" id="GO:0003677">
    <property type="term" value="F:DNA binding"/>
    <property type="evidence" value="ECO:0007669"/>
    <property type="project" value="UniProtKB-KW"/>
</dbReference>
<dbReference type="OrthoDB" id="9776746at2"/>
<dbReference type="InterPro" id="IPR036388">
    <property type="entry name" value="WH-like_DNA-bd_sf"/>
</dbReference>
<dbReference type="PROSITE" id="PS51063">
    <property type="entry name" value="HTH_CRP_2"/>
    <property type="match status" value="1"/>
</dbReference>